<comment type="caution">
    <text evidence="9">The sequence shown here is derived from an EMBL/GenBank/DDBJ whole genome shotgun (WGS) entry which is preliminary data.</text>
</comment>
<feature type="transmembrane region" description="Helical" evidence="7">
    <location>
        <begin position="12"/>
        <end position="31"/>
    </location>
</feature>
<keyword evidence="6" id="KW-0653">Protein transport</keyword>
<proteinExistence type="inferred from homology"/>
<dbReference type="PANTHER" id="PTHR30625">
    <property type="entry name" value="PROTEIN TOLQ"/>
    <property type="match status" value="1"/>
</dbReference>
<dbReference type="AlphaFoldDB" id="A0A225LZR7"/>
<keyword evidence="5 7" id="KW-0472">Membrane</keyword>
<protein>
    <submittedName>
        <fullName evidence="9">Flagellar motor protein MotA</fullName>
    </submittedName>
</protein>
<evidence type="ECO:0000256" key="4">
    <source>
        <dbReference type="ARBA" id="ARBA00022989"/>
    </source>
</evidence>
<keyword evidence="6" id="KW-0813">Transport</keyword>
<sequence>MLEIVREAGWPIWLLVATSVLGLALIIERLLSLRQNLVIPPQLASQVMEMIRQNGDTPEALTRLADNSPLGRVLAEVLLHRDDGESQRTRAAEDAGKDVAYRLYRYIPALATISVVAPLLGLFGTVVGMIEIFGAYDPAGGDPAMLARGISMALYNTGFGIIIAVPALIFHRYFRSRVDYYVHRMEREASALSRLLGTRQQRGPGAGA</sequence>
<keyword evidence="9" id="KW-0969">Cilium</keyword>
<keyword evidence="9" id="KW-0282">Flagellum</keyword>
<dbReference type="Pfam" id="PF01618">
    <property type="entry name" value="MotA_ExbB"/>
    <property type="match status" value="1"/>
</dbReference>
<organism evidence="9 10">
    <name type="scientific">Candidimonas nitroreducens</name>
    <dbReference type="NCBI Taxonomy" id="683354"/>
    <lineage>
        <taxon>Bacteria</taxon>
        <taxon>Pseudomonadati</taxon>
        <taxon>Pseudomonadota</taxon>
        <taxon>Betaproteobacteria</taxon>
        <taxon>Burkholderiales</taxon>
        <taxon>Alcaligenaceae</taxon>
        <taxon>Candidimonas</taxon>
    </lineage>
</organism>
<name>A0A225LZR7_9BURK</name>
<reference evidence="10" key="1">
    <citation type="submission" date="2017-06" db="EMBL/GenBank/DDBJ databases">
        <title>Herbaspirillum phytohormonus sp. nov., isolated from the root nodule of Robinia pseudoacacia in lead-zinc mine.</title>
        <authorList>
            <person name="Fan M."/>
            <person name="Lin Y."/>
        </authorList>
    </citation>
    <scope>NUCLEOTIDE SEQUENCE [LARGE SCALE GENOMIC DNA]</scope>
    <source>
        <strain evidence="10">SC-089</strain>
    </source>
</reference>
<evidence type="ECO:0000313" key="9">
    <source>
        <dbReference type="EMBL" id="OWT53453.1"/>
    </source>
</evidence>
<evidence type="ECO:0000256" key="6">
    <source>
        <dbReference type="RuleBase" id="RU004057"/>
    </source>
</evidence>
<comment type="subcellular location">
    <subcellularLocation>
        <location evidence="1">Cell membrane</location>
        <topology evidence="1">Multi-pass membrane protein</topology>
    </subcellularLocation>
    <subcellularLocation>
        <location evidence="6">Membrane</location>
        <topology evidence="6">Multi-pass membrane protein</topology>
    </subcellularLocation>
</comment>
<evidence type="ECO:0000259" key="8">
    <source>
        <dbReference type="Pfam" id="PF01618"/>
    </source>
</evidence>
<keyword evidence="10" id="KW-1185">Reference proteome</keyword>
<gene>
    <name evidence="9" type="ORF">CEY11_24530</name>
</gene>
<dbReference type="OrthoDB" id="4045at2"/>
<feature type="transmembrane region" description="Helical" evidence="7">
    <location>
        <begin position="106"/>
        <end position="133"/>
    </location>
</feature>
<dbReference type="EMBL" id="NJIH01000021">
    <property type="protein sequence ID" value="OWT53453.1"/>
    <property type="molecule type" value="Genomic_DNA"/>
</dbReference>
<feature type="domain" description="MotA/TolQ/ExbB proton channel" evidence="8">
    <location>
        <begin position="67"/>
        <end position="186"/>
    </location>
</feature>
<keyword evidence="2" id="KW-1003">Cell membrane</keyword>
<dbReference type="GO" id="GO:0017038">
    <property type="term" value="P:protein import"/>
    <property type="evidence" value="ECO:0007669"/>
    <property type="project" value="TreeGrafter"/>
</dbReference>
<dbReference type="PANTHER" id="PTHR30625:SF11">
    <property type="entry name" value="MOTA_TOLQ_EXBB PROTON CHANNEL DOMAIN-CONTAINING PROTEIN"/>
    <property type="match status" value="1"/>
</dbReference>
<dbReference type="InterPro" id="IPR050790">
    <property type="entry name" value="ExbB/TolQ_transport"/>
</dbReference>
<evidence type="ECO:0000256" key="3">
    <source>
        <dbReference type="ARBA" id="ARBA00022692"/>
    </source>
</evidence>
<evidence type="ECO:0000256" key="1">
    <source>
        <dbReference type="ARBA" id="ARBA00004651"/>
    </source>
</evidence>
<accession>A0A225LZR7</accession>
<evidence type="ECO:0000256" key="7">
    <source>
        <dbReference type="SAM" id="Phobius"/>
    </source>
</evidence>
<evidence type="ECO:0000256" key="2">
    <source>
        <dbReference type="ARBA" id="ARBA00022475"/>
    </source>
</evidence>
<dbReference type="InterPro" id="IPR002898">
    <property type="entry name" value="MotA_ExbB_proton_chnl"/>
</dbReference>
<evidence type="ECO:0000313" key="10">
    <source>
        <dbReference type="Proteomes" id="UP000214603"/>
    </source>
</evidence>
<evidence type="ECO:0000256" key="5">
    <source>
        <dbReference type="ARBA" id="ARBA00023136"/>
    </source>
</evidence>
<feature type="transmembrane region" description="Helical" evidence="7">
    <location>
        <begin position="153"/>
        <end position="174"/>
    </location>
</feature>
<keyword evidence="9" id="KW-0966">Cell projection</keyword>
<keyword evidence="3 7" id="KW-0812">Transmembrane</keyword>
<comment type="similarity">
    <text evidence="6">Belongs to the exbB/tolQ family.</text>
</comment>
<dbReference type="Proteomes" id="UP000214603">
    <property type="component" value="Unassembled WGS sequence"/>
</dbReference>
<dbReference type="GO" id="GO:0005886">
    <property type="term" value="C:plasma membrane"/>
    <property type="evidence" value="ECO:0007669"/>
    <property type="project" value="UniProtKB-SubCell"/>
</dbReference>
<dbReference type="RefSeq" id="WP_088606071.1">
    <property type="nucleotide sequence ID" value="NZ_NJIH01000021.1"/>
</dbReference>
<keyword evidence="4 7" id="KW-1133">Transmembrane helix</keyword>